<keyword evidence="4" id="KW-0732">Signal</keyword>
<dbReference type="PANTHER" id="PTHR45625">
    <property type="entry name" value="PEPTIDYL-PROLYL CIS-TRANS ISOMERASE-RELATED"/>
    <property type="match status" value="1"/>
</dbReference>
<comment type="catalytic activity">
    <reaction evidence="4">
        <text>[protein]-peptidylproline (omega=180) = [protein]-peptidylproline (omega=0)</text>
        <dbReference type="Rhea" id="RHEA:16237"/>
        <dbReference type="Rhea" id="RHEA-COMP:10747"/>
        <dbReference type="Rhea" id="RHEA-COMP:10748"/>
        <dbReference type="ChEBI" id="CHEBI:83833"/>
        <dbReference type="ChEBI" id="CHEBI:83834"/>
        <dbReference type="EC" id="5.2.1.8"/>
    </reaction>
</comment>
<dbReference type="GO" id="GO:0016853">
    <property type="term" value="F:isomerase activity"/>
    <property type="evidence" value="ECO:0007669"/>
    <property type="project" value="UniProtKB-KW"/>
</dbReference>
<name>A0ABZ2KG20_9BACT</name>
<feature type="signal peptide" evidence="4">
    <location>
        <begin position="1"/>
        <end position="23"/>
    </location>
</feature>
<dbReference type="CDD" id="cd00317">
    <property type="entry name" value="cyclophilin"/>
    <property type="match status" value="1"/>
</dbReference>
<dbReference type="InterPro" id="IPR002130">
    <property type="entry name" value="Cyclophilin-type_PPIase_dom"/>
</dbReference>
<feature type="domain" description="PPIase cyclophilin-type" evidence="6">
    <location>
        <begin position="92"/>
        <end position="252"/>
    </location>
</feature>
<evidence type="ECO:0000256" key="4">
    <source>
        <dbReference type="RuleBase" id="RU363019"/>
    </source>
</evidence>
<dbReference type="PANTHER" id="PTHR45625:SF4">
    <property type="entry name" value="PEPTIDYLPROLYL ISOMERASE DOMAIN AND WD REPEAT-CONTAINING PROTEIN 1"/>
    <property type="match status" value="1"/>
</dbReference>
<dbReference type="SUPFAM" id="SSF50891">
    <property type="entry name" value="Cyclophilin-like"/>
    <property type="match status" value="1"/>
</dbReference>
<evidence type="ECO:0000256" key="1">
    <source>
        <dbReference type="ARBA" id="ARBA00007365"/>
    </source>
</evidence>
<sequence>MTSLTRSASAVSVASLVGVLALALGGCSRTQPEIETKKDPAAAAPATAASGAELNSGLGSKPSAAAKAGDPLEGKFTLADATKDISGTGALIATMDTSEGELKCKLLEDKAPTTVANFVGLATGARTWQDPKGAWVNRPAYDGTTFHRIIKGFMIQGGDAKGNGSGEPGYVIPDEKWAGGKHDRAGLLCMANRGPNTNGAQFFITDAAAPHLDVSYTIFGECSPVDTIHKIAGVKVRGESPETPVTIKSVKIAREKPGKGGSAKDASK</sequence>
<dbReference type="PROSITE" id="PS51257">
    <property type="entry name" value="PROKAR_LIPOPROTEIN"/>
    <property type="match status" value="1"/>
</dbReference>
<reference evidence="7 8" key="1">
    <citation type="submission" date="2021-12" db="EMBL/GenBank/DDBJ databases">
        <title>Discovery of the Pendulisporaceae a myxobacterial family with distinct sporulation behavior and unique specialized metabolism.</title>
        <authorList>
            <person name="Garcia R."/>
            <person name="Popoff A."/>
            <person name="Bader C.D."/>
            <person name="Loehr J."/>
            <person name="Walesch S."/>
            <person name="Walt C."/>
            <person name="Boldt J."/>
            <person name="Bunk B."/>
            <person name="Haeckl F.J.F.P.J."/>
            <person name="Gunesch A.P."/>
            <person name="Birkelbach J."/>
            <person name="Nuebel U."/>
            <person name="Pietschmann T."/>
            <person name="Bach T."/>
            <person name="Mueller R."/>
        </authorList>
    </citation>
    <scope>NUCLEOTIDE SEQUENCE [LARGE SCALE GENOMIC DNA]</scope>
    <source>
        <strain evidence="7 8">MSr12523</strain>
    </source>
</reference>
<organism evidence="7 8">
    <name type="scientific">Pendulispora brunnea</name>
    <dbReference type="NCBI Taxonomy" id="2905690"/>
    <lineage>
        <taxon>Bacteria</taxon>
        <taxon>Pseudomonadati</taxon>
        <taxon>Myxococcota</taxon>
        <taxon>Myxococcia</taxon>
        <taxon>Myxococcales</taxon>
        <taxon>Sorangiineae</taxon>
        <taxon>Pendulisporaceae</taxon>
        <taxon>Pendulispora</taxon>
    </lineage>
</organism>
<dbReference type="RefSeq" id="WP_394848259.1">
    <property type="nucleotide sequence ID" value="NZ_CP089982.1"/>
</dbReference>
<dbReference type="Proteomes" id="UP001379533">
    <property type="component" value="Chromosome"/>
</dbReference>
<keyword evidence="2 4" id="KW-0697">Rotamase</keyword>
<evidence type="ECO:0000259" key="6">
    <source>
        <dbReference type="PROSITE" id="PS50072"/>
    </source>
</evidence>
<evidence type="ECO:0000256" key="3">
    <source>
        <dbReference type="ARBA" id="ARBA00023235"/>
    </source>
</evidence>
<dbReference type="PROSITE" id="PS50072">
    <property type="entry name" value="CSA_PPIASE_2"/>
    <property type="match status" value="1"/>
</dbReference>
<feature type="region of interest" description="Disordered" evidence="5">
    <location>
        <begin position="238"/>
        <end position="268"/>
    </location>
</feature>
<evidence type="ECO:0000256" key="2">
    <source>
        <dbReference type="ARBA" id="ARBA00023110"/>
    </source>
</evidence>
<accession>A0ABZ2KG20</accession>
<dbReference type="InterPro" id="IPR029000">
    <property type="entry name" value="Cyclophilin-like_dom_sf"/>
</dbReference>
<dbReference type="Gene3D" id="2.40.100.10">
    <property type="entry name" value="Cyclophilin-like"/>
    <property type="match status" value="1"/>
</dbReference>
<gene>
    <name evidence="7" type="ORF">LZC95_12430</name>
</gene>
<evidence type="ECO:0000313" key="8">
    <source>
        <dbReference type="Proteomes" id="UP001379533"/>
    </source>
</evidence>
<dbReference type="EMBL" id="CP089982">
    <property type="protein sequence ID" value="WXA97637.1"/>
    <property type="molecule type" value="Genomic_DNA"/>
</dbReference>
<comment type="similarity">
    <text evidence="1 4">Belongs to the cyclophilin-type PPIase family.</text>
</comment>
<dbReference type="EC" id="5.2.1.8" evidence="4"/>
<evidence type="ECO:0000256" key="5">
    <source>
        <dbReference type="SAM" id="MobiDB-lite"/>
    </source>
</evidence>
<evidence type="ECO:0000313" key="7">
    <source>
        <dbReference type="EMBL" id="WXA97637.1"/>
    </source>
</evidence>
<dbReference type="InterPro" id="IPR020892">
    <property type="entry name" value="Cyclophilin-type_PPIase_CS"/>
</dbReference>
<dbReference type="InterPro" id="IPR044666">
    <property type="entry name" value="Cyclophilin_A-like"/>
</dbReference>
<keyword evidence="8" id="KW-1185">Reference proteome</keyword>
<comment type="function">
    <text evidence="4">PPIases accelerate the folding of proteins. It catalyzes the cis-trans isomerization of proline imidic peptide bonds in oligopeptides.</text>
</comment>
<proteinExistence type="inferred from homology"/>
<dbReference type="PROSITE" id="PS00170">
    <property type="entry name" value="CSA_PPIASE_1"/>
    <property type="match status" value="1"/>
</dbReference>
<protein>
    <recommendedName>
        <fullName evidence="4">Peptidyl-prolyl cis-trans isomerase</fullName>
        <shortName evidence="4">PPIase</shortName>
        <ecNumber evidence="4">5.2.1.8</ecNumber>
    </recommendedName>
</protein>
<dbReference type="PRINTS" id="PR00153">
    <property type="entry name" value="CSAPPISMRASE"/>
</dbReference>
<keyword evidence="3 4" id="KW-0413">Isomerase</keyword>
<dbReference type="Pfam" id="PF00160">
    <property type="entry name" value="Pro_isomerase"/>
    <property type="match status" value="1"/>
</dbReference>
<feature type="chain" id="PRO_5044986124" description="Peptidyl-prolyl cis-trans isomerase" evidence="4">
    <location>
        <begin position="24"/>
        <end position="268"/>
    </location>
</feature>